<gene>
    <name evidence="1" type="ORF">HJG63_000871</name>
</gene>
<name>A0A7J8IEN8_ROUAE</name>
<comment type="caution">
    <text evidence="1">The sequence shown here is derived from an EMBL/GenBank/DDBJ whole genome shotgun (WGS) entry which is preliminary data.</text>
</comment>
<accession>A0A7J8IEN8</accession>
<evidence type="ECO:0000313" key="2">
    <source>
        <dbReference type="Proteomes" id="UP000593571"/>
    </source>
</evidence>
<reference evidence="1 2" key="1">
    <citation type="journal article" date="2020" name="Nature">
        <title>Six reference-quality genomes reveal evolution of bat adaptations.</title>
        <authorList>
            <person name="Jebb D."/>
            <person name="Huang Z."/>
            <person name="Pippel M."/>
            <person name="Hughes G.M."/>
            <person name="Lavrichenko K."/>
            <person name="Devanna P."/>
            <person name="Winkler S."/>
            <person name="Jermiin L.S."/>
            <person name="Skirmuntt E.C."/>
            <person name="Katzourakis A."/>
            <person name="Burkitt-Gray L."/>
            <person name="Ray D.A."/>
            <person name="Sullivan K.A.M."/>
            <person name="Roscito J.G."/>
            <person name="Kirilenko B.M."/>
            <person name="Davalos L.M."/>
            <person name="Corthals A.P."/>
            <person name="Power M.L."/>
            <person name="Jones G."/>
            <person name="Ransome R.D."/>
            <person name="Dechmann D.K.N."/>
            <person name="Locatelli A.G."/>
            <person name="Puechmaille S.J."/>
            <person name="Fedrigo O."/>
            <person name="Jarvis E.D."/>
            <person name="Hiller M."/>
            <person name="Vernes S.C."/>
            <person name="Myers E.W."/>
            <person name="Teeling E.C."/>
        </authorList>
    </citation>
    <scope>NUCLEOTIDE SEQUENCE [LARGE SCALE GENOMIC DNA]</scope>
    <source>
        <strain evidence="1">MRouAeg1</strain>
        <tissue evidence="1">Muscle</tissue>
    </source>
</reference>
<keyword evidence="2" id="KW-1185">Reference proteome</keyword>
<organism evidence="1 2">
    <name type="scientific">Rousettus aegyptiacus</name>
    <name type="common">Egyptian fruit bat</name>
    <name type="synonym">Pteropus aegyptiacus</name>
    <dbReference type="NCBI Taxonomy" id="9407"/>
    <lineage>
        <taxon>Eukaryota</taxon>
        <taxon>Metazoa</taxon>
        <taxon>Chordata</taxon>
        <taxon>Craniata</taxon>
        <taxon>Vertebrata</taxon>
        <taxon>Euteleostomi</taxon>
        <taxon>Mammalia</taxon>
        <taxon>Eutheria</taxon>
        <taxon>Laurasiatheria</taxon>
        <taxon>Chiroptera</taxon>
        <taxon>Yinpterochiroptera</taxon>
        <taxon>Pteropodoidea</taxon>
        <taxon>Pteropodidae</taxon>
        <taxon>Rousettinae</taxon>
        <taxon>Rousettus</taxon>
    </lineage>
</organism>
<evidence type="ECO:0000313" key="1">
    <source>
        <dbReference type="EMBL" id="KAF6483116.1"/>
    </source>
</evidence>
<dbReference type="EMBL" id="JACASE010000003">
    <property type="protein sequence ID" value="KAF6483116.1"/>
    <property type="molecule type" value="Genomic_DNA"/>
</dbReference>
<proteinExistence type="predicted"/>
<protein>
    <submittedName>
        <fullName evidence="1">Aquarius intron-binding spliceosomal factor</fullName>
    </submittedName>
</protein>
<dbReference type="AlphaFoldDB" id="A0A7J8IEN8"/>
<sequence length="65" mass="7641">MVPSLTVGDLLLSRLDWFMSEAVKSRACWMIKDVSLKMDLNPDPILEESQEHLEYFWIQTSINRI</sequence>
<dbReference type="Proteomes" id="UP000593571">
    <property type="component" value="Unassembled WGS sequence"/>
</dbReference>